<feature type="compositionally biased region" description="Basic and acidic residues" evidence="1">
    <location>
        <begin position="82"/>
        <end position="93"/>
    </location>
</feature>
<evidence type="ECO:0000313" key="3">
    <source>
        <dbReference type="Proteomes" id="UP001054945"/>
    </source>
</evidence>
<comment type="caution">
    <text evidence="2">The sequence shown here is derived from an EMBL/GenBank/DDBJ whole genome shotgun (WGS) entry which is preliminary data.</text>
</comment>
<accession>A0AAV4MGT9</accession>
<sequence length="93" mass="10274">MSWEAAFPFKGSFGRKWLHKFLSTVDTIQLTVTLTASDATELLIIGWNAIPSTSDAFQAEPPSTPRQRDSVESINTQPASSEHSRDELPNLKA</sequence>
<dbReference type="EMBL" id="BPLR01002156">
    <property type="protein sequence ID" value="GIX70631.1"/>
    <property type="molecule type" value="Genomic_DNA"/>
</dbReference>
<feature type="compositionally biased region" description="Polar residues" evidence="1">
    <location>
        <begin position="72"/>
        <end position="81"/>
    </location>
</feature>
<reference evidence="2 3" key="1">
    <citation type="submission" date="2021-06" db="EMBL/GenBank/DDBJ databases">
        <title>Caerostris extrusa draft genome.</title>
        <authorList>
            <person name="Kono N."/>
            <person name="Arakawa K."/>
        </authorList>
    </citation>
    <scope>NUCLEOTIDE SEQUENCE [LARGE SCALE GENOMIC DNA]</scope>
</reference>
<keyword evidence="3" id="KW-1185">Reference proteome</keyword>
<organism evidence="2 3">
    <name type="scientific">Caerostris extrusa</name>
    <name type="common">Bark spider</name>
    <name type="synonym">Caerostris bankana</name>
    <dbReference type="NCBI Taxonomy" id="172846"/>
    <lineage>
        <taxon>Eukaryota</taxon>
        <taxon>Metazoa</taxon>
        <taxon>Ecdysozoa</taxon>
        <taxon>Arthropoda</taxon>
        <taxon>Chelicerata</taxon>
        <taxon>Arachnida</taxon>
        <taxon>Araneae</taxon>
        <taxon>Araneomorphae</taxon>
        <taxon>Entelegynae</taxon>
        <taxon>Araneoidea</taxon>
        <taxon>Araneidae</taxon>
        <taxon>Caerostris</taxon>
    </lineage>
</organism>
<dbReference type="Proteomes" id="UP001054945">
    <property type="component" value="Unassembled WGS sequence"/>
</dbReference>
<evidence type="ECO:0000313" key="2">
    <source>
        <dbReference type="EMBL" id="GIX70631.1"/>
    </source>
</evidence>
<feature type="region of interest" description="Disordered" evidence="1">
    <location>
        <begin position="53"/>
        <end position="93"/>
    </location>
</feature>
<proteinExistence type="predicted"/>
<name>A0AAV4MGT9_CAEEX</name>
<protein>
    <submittedName>
        <fullName evidence="2">Uncharacterized protein</fullName>
    </submittedName>
</protein>
<dbReference type="AlphaFoldDB" id="A0AAV4MGT9"/>
<evidence type="ECO:0000256" key="1">
    <source>
        <dbReference type="SAM" id="MobiDB-lite"/>
    </source>
</evidence>
<gene>
    <name evidence="2" type="ORF">CEXT_451021</name>
</gene>